<comment type="subcellular location">
    <subcellularLocation>
        <location evidence="1">Nucleus</location>
    </subcellularLocation>
</comment>
<feature type="compositionally biased region" description="Polar residues" evidence="2">
    <location>
        <begin position="101"/>
        <end position="127"/>
    </location>
</feature>
<keyword evidence="4" id="KW-1185">Reference proteome</keyword>
<gene>
    <name evidence="3" type="ORF">ANN_19905</name>
</gene>
<organism evidence="3 4">
    <name type="scientific">Periplaneta americana</name>
    <name type="common">American cockroach</name>
    <name type="synonym">Blatta americana</name>
    <dbReference type="NCBI Taxonomy" id="6978"/>
    <lineage>
        <taxon>Eukaryota</taxon>
        <taxon>Metazoa</taxon>
        <taxon>Ecdysozoa</taxon>
        <taxon>Arthropoda</taxon>
        <taxon>Hexapoda</taxon>
        <taxon>Insecta</taxon>
        <taxon>Pterygota</taxon>
        <taxon>Neoptera</taxon>
        <taxon>Polyneoptera</taxon>
        <taxon>Dictyoptera</taxon>
        <taxon>Blattodea</taxon>
        <taxon>Blattoidea</taxon>
        <taxon>Blattidae</taxon>
        <taxon>Blattinae</taxon>
        <taxon>Periplaneta</taxon>
    </lineage>
</organism>
<name>A0ABQ8SB66_PERAM</name>
<protein>
    <recommendedName>
        <fullName evidence="5">Transposase Tc1-like domain-containing protein</fullName>
    </recommendedName>
</protein>
<feature type="region of interest" description="Disordered" evidence="2">
    <location>
        <begin position="101"/>
        <end position="132"/>
    </location>
</feature>
<comment type="caution">
    <text evidence="3">The sequence shown here is derived from an EMBL/GenBank/DDBJ whole genome shotgun (WGS) entry which is preliminary data.</text>
</comment>
<evidence type="ECO:0000256" key="1">
    <source>
        <dbReference type="ARBA" id="ARBA00004123"/>
    </source>
</evidence>
<dbReference type="Proteomes" id="UP001148838">
    <property type="component" value="Unassembled WGS sequence"/>
</dbReference>
<dbReference type="InterPro" id="IPR009057">
    <property type="entry name" value="Homeodomain-like_sf"/>
</dbReference>
<dbReference type="SUPFAM" id="SSF46689">
    <property type="entry name" value="Homeodomain-like"/>
    <property type="match status" value="1"/>
</dbReference>
<accession>A0ABQ8SB66</accession>
<reference evidence="3 4" key="1">
    <citation type="journal article" date="2022" name="Allergy">
        <title>Genome assembly and annotation of Periplaneta americana reveal a comprehensive cockroach allergen profile.</title>
        <authorList>
            <person name="Wang L."/>
            <person name="Xiong Q."/>
            <person name="Saelim N."/>
            <person name="Wang L."/>
            <person name="Nong W."/>
            <person name="Wan A.T."/>
            <person name="Shi M."/>
            <person name="Liu X."/>
            <person name="Cao Q."/>
            <person name="Hui J.H.L."/>
            <person name="Sookrung N."/>
            <person name="Leung T.F."/>
            <person name="Tungtrongchitr A."/>
            <person name="Tsui S.K.W."/>
        </authorList>
    </citation>
    <scope>NUCLEOTIDE SEQUENCE [LARGE SCALE GENOMIC DNA]</scope>
    <source>
        <strain evidence="3">PWHHKU_190912</strain>
    </source>
</reference>
<evidence type="ECO:0000313" key="4">
    <source>
        <dbReference type="Proteomes" id="UP001148838"/>
    </source>
</evidence>
<evidence type="ECO:0000256" key="2">
    <source>
        <dbReference type="SAM" id="MobiDB-lite"/>
    </source>
</evidence>
<evidence type="ECO:0000313" key="3">
    <source>
        <dbReference type="EMBL" id="KAJ4431308.1"/>
    </source>
</evidence>
<proteinExistence type="predicted"/>
<feature type="compositionally biased region" description="Basic and acidic residues" evidence="2">
    <location>
        <begin position="54"/>
        <end position="66"/>
    </location>
</feature>
<feature type="region of interest" description="Disordered" evidence="2">
    <location>
        <begin position="47"/>
        <end position="75"/>
    </location>
</feature>
<dbReference type="EMBL" id="JAJSOF020000031">
    <property type="protein sequence ID" value="KAJ4431308.1"/>
    <property type="molecule type" value="Genomic_DNA"/>
</dbReference>
<sequence>MAGLCEGGNEPPGSLEASIEWLVGGSIGRSVGRFRFRYMRCDKSHSKHQASRRLRTDDSLPIESKRGRVHPNVSESSRSFPWQALLAFTLSYRVMDKDLSGQTSGLSRSQVNKETGCSSINGTSTNDGPVKRKLQGRRITTVPVSDYESDEIELDTDYDVSGVLSIFTDILPIQRYMAAVLGIPRSTVLRVYYRFRETGDYSRRPGSGRKRVTSARDDHFIVLNTLRNRHSTAIETRRNFQKIRQVNVSERTVRGRLDECGLIPEDQLKAQHCSSNIMLNDYVLLTIMLIGTWGSVLHR</sequence>
<evidence type="ECO:0008006" key="5">
    <source>
        <dbReference type="Google" id="ProtNLM"/>
    </source>
</evidence>